<comment type="caution">
    <text evidence="1">The sequence shown here is derived from an EMBL/GenBank/DDBJ whole genome shotgun (WGS) entry which is preliminary data.</text>
</comment>
<reference evidence="1 2" key="1">
    <citation type="journal article" date="2012" name="J. Bacteriol.">
        <title>Genome Sequence of Pectin-Degrading Alishewanella aestuarii Strain B11T, Isolated from Tidal Flat Sediment.</title>
        <authorList>
            <person name="Jung J."/>
            <person name="Choi S."/>
            <person name="Chun J."/>
            <person name="Park W."/>
        </authorList>
    </citation>
    <scope>NUCLEOTIDE SEQUENCE [LARGE SCALE GENOMIC DNA]</scope>
    <source>
        <strain evidence="1 2">B11</strain>
    </source>
</reference>
<name>J1QIT3_9ALTE</name>
<dbReference type="Proteomes" id="UP000012043">
    <property type="component" value="Unassembled WGS sequence"/>
</dbReference>
<organism evidence="1 2">
    <name type="scientific">Alishewanella aestuarii B11</name>
    <dbReference type="NCBI Taxonomy" id="1197174"/>
    <lineage>
        <taxon>Bacteria</taxon>
        <taxon>Pseudomonadati</taxon>
        <taxon>Pseudomonadota</taxon>
        <taxon>Gammaproteobacteria</taxon>
        <taxon>Alteromonadales</taxon>
        <taxon>Alteromonadaceae</taxon>
        <taxon>Alishewanella</taxon>
    </lineage>
</organism>
<keyword evidence="2" id="KW-1185">Reference proteome</keyword>
<sequence>MSATALKQHIASRSSKGCNNFDIRPGLILFERIQVIPVLIKKHNLTLVWRQVKQIASFNLQGVYC</sequence>
<evidence type="ECO:0000313" key="2">
    <source>
        <dbReference type="Proteomes" id="UP000012043"/>
    </source>
</evidence>
<proteinExistence type="predicted"/>
<evidence type="ECO:0000313" key="1">
    <source>
        <dbReference type="EMBL" id="EJI85446.1"/>
    </source>
</evidence>
<protein>
    <submittedName>
        <fullName evidence="1">Uncharacterized protein</fullName>
    </submittedName>
</protein>
<dbReference type="EMBL" id="ALAB01000024">
    <property type="protein sequence ID" value="EJI85446.1"/>
    <property type="molecule type" value="Genomic_DNA"/>
</dbReference>
<dbReference type="AlphaFoldDB" id="J1QIT3"/>
<gene>
    <name evidence="1" type="ORF">AEST_17850</name>
</gene>
<accession>J1QIT3</accession>